<dbReference type="AlphaFoldDB" id="A0A2T8KQY7"/>
<accession>A0A2T8KQY7</accession>
<proteinExistence type="predicted"/>
<dbReference type="Gramene" id="PVH64569">
    <property type="protein sequence ID" value="PVH64569"/>
    <property type="gene ID" value="PAHAL_2G304500"/>
</dbReference>
<sequence length="74" mass="7983">MLGVALVSVWAITLAVLLCGDGAAETPAQRERRRARARRAVSSSQVSIRLSTDILATRPVFPANQFDLDQANCT</sequence>
<dbReference type="EMBL" id="CM008047">
    <property type="protein sequence ID" value="PVH64569.1"/>
    <property type="molecule type" value="Genomic_DNA"/>
</dbReference>
<keyword evidence="1" id="KW-0732">Signal</keyword>
<name>A0A2T8KQY7_9POAL</name>
<dbReference type="Proteomes" id="UP000243499">
    <property type="component" value="Chromosome 2"/>
</dbReference>
<protein>
    <submittedName>
        <fullName evidence="2">Uncharacterized protein</fullName>
    </submittedName>
</protein>
<evidence type="ECO:0000313" key="2">
    <source>
        <dbReference type="EMBL" id="PVH64569.1"/>
    </source>
</evidence>
<gene>
    <name evidence="2" type="ORF">PAHAL_2G304500</name>
</gene>
<organism evidence="2">
    <name type="scientific">Panicum hallii</name>
    <dbReference type="NCBI Taxonomy" id="206008"/>
    <lineage>
        <taxon>Eukaryota</taxon>
        <taxon>Viridiplantae</taxon>
        <taxon>Streptophyta</taxon>
        <taxon>Embryophyta</taxon>
        <taxon>Tracheophyta</taxon>
        <taxon>Spermatophyta</taxon>
        <taxon>Magnoliopsida</taxon>
        <taxon>Liliopsida</taxon>
        <taxon>Poales</taxon>
        <taxon>Poaceae</taxon>
        <taxon>PACMAD clade</taxon>
        <taxon>Panicoideae</taxon>
        <taxon>Panicodae</taxon>
        <taxon>Paniceae</taxon>
        <taxon>Panicinae</taxon>
        <taxon>Panicum</taxon>
        <taxon>Panicum sect. Panicum</taxon>
    </lineage>
</organism>
<evidence type="ECO:0000256" key="1">
    <source>
        <dbReference type="SAM" id="SignalP"/>
    </source>
</evidence>
<feature type="signal peptide" evidence="1">
    <location>
        <begin position="1"/>
        <end position="24"/>
    </location>
</feature>
<feature type="chain" id="PRO_5015526630" evidence="1">
    <location>
        <begin position="25"/>
        <end position="74"/>
    </location>
</feature>
<reference evidence="2" key="1">
    <citation type="submission" date="2018-04" db="EMBL/GenBank/DDBJ databases">
        <title>WGS assembly of Panicum hallii.</title>
        <authorList>
            <person name="Lovell J."/>
            <person name="Jenkins J."/>
            <person name="Lowry D."/>
            <person name="Mamidi S."/>
            <person name="Sreedasyam A."/>
            <person name="Weng X."/>
            <person name="Barry K."/>
            <person name="Bonette J."/>
            <person name="Campitelli B."/>
            <person name="Daum C."/>
            <person name="Gordon S."/>
            <person name="Gould B."/>
            <person name="Lipzen A."/>
            <person name="Macqueen A."/>
            <person name="Palacio-Mejia J."/>
            <person name="Plott C."/>
            <person name="Shakirov E."/>
            <person name="Shu S."/>
            <person name="Yoshinaga Y."/>
            <person name="Zane M."/>
            <person name="Rokhsar D."/>
            <person name="Grimwood J."/>
            <person name="Schmutz J."/>
            <person name="Juenger T."/>
        </authorList>
    </citation>
    <scope>NUCLEOTIDE SEQUENCE [LARGE SCALE GENOMIC DNA]</scope>
    <source>
        <strain evidence="2">FIL2</strain>
    </source>
</reference>